<dbReference type="InterPro" id="IPR045284">
    <property type="entry name" value="At2g27730-like"/>
</dbReference>
<gene>
    <name evidence="1" type="ORF">FPE_LOCUS25755</name>
</gene>
<organism evidence="1 2">
    <name type="scientific">Fraxinus pennsylvanica</name>
    <dbReference type="NCBI Taxonomy" id="56036"/>
    <lineage>
        <taxon>Eukaryota</taxon>
        <taxon>Viridiplantae</taxon>
        <taxon>Streptophyta</taxon>
        <taxon>Embryophyta</taxon>
        <taxon>Tracheophyta</taxon>
        <taxon>Spermatophyta</taxon>
        <taxon>Magnoliopsida</taxon>
        <taxon>eudicotyledons</taxon>
        <taxon>Gunneridae</taxon>
        <taxon>Pentapetalae</taxon>
        <taxon>asterids</taxon>
        <taxon>lamiids</taxon>
        <taxon>Lamiales</taxon>
        <taxon>Oleaceae</taxon>
        <taxon>Oleeae</taxon>
        <taxon>Fraxinus</taxon>
    </lineage>
</organism>
<protein>
    <submittedName>
        <fullName evidence="1">Uncharacterized protein</fullName>
    </submittedName>
</protein>
<reference evidence="1" key="1">
    <citation type="submission" date="2023-05" db="EMBL/GenBank/DDBJ databases">
        <authorList>
            <person name="Huff M."/>
        </authorList>
    </citation>
    <scope>NUCLEOTIDE SEQUENCE</scope>
</reference>
<dbReference type="AlphaFoldDB" id="A0AAD1ZYT2"/>
<accession>A0AAD1ZYT2</accession>
<keyword evidence="2" id="KW-1185">Reference proteome</keyword>
<dbReference type="PANTHER" id="PTHR33878:SF1">
    <property type="entry name" value="OS08G0559000 PROTEIN"/>
    <property type="match status" value="1"/>
</dbReference>
<name>A0AAD1ZYT2_9LAMI</name>
<dbReference type="Proteomes" id="UP000834106">
    <property type="component" value="Chromosome 16"/>
</dbReference>
<evidence type="ECO:0000313" key="2">
    <source>
        <dbReference type="Proteomes" id="UP000834106"/>
    </source>
</evidence>
<sequence length="153" mass="17312">MCDSLPGDVRFAVARFTHHHFRRVLLILWWGWRWWWGVCVLRVCCWGVGDGWRRFCGFFGGDGVNGCGVDAGDGKSGVTMATRTAMRYVSRRLSSSGRVLSEEEKAAENVYIKVELNFDTRLVIFIQQSCGNCCMFGCICNILFMMINPPPSP</sequence>
<proteinExistence type="predicted"/>
<evidence type="ECO:0000313" key="1">
    <source>
        <dbReference type="EMBL" id="CAI9778325.1"/>
    </source>
</evidence>
<dbReference type="EMBL" id="OU503051">
    <property type="protein sequence ID" value="CAI9778325.1"/>
    <property type="molecule type" value="Genomic_DNA"/>
</dbReference>
<dbReference type="PANTHER" id="PTHR33878">
    <property type="entry name" value="OS08G0559000 PROTEIN"/>
    <property type="match status" value="1"/>
</dbReference>